<dbReference type="EMBL" id="SLXD01000015">
    <property type="protein sequence ID" value="TCO99269.1"/>
    <property type="molecule type" value="Genomic_DNA"/>
</dbReference>
<reference evidence="2 3" key="1">
    <citation type="submission" date="2019-03" db="EMBL/GenBank/DDBJ databases">
        <title>Genomic Encyclopedia of Type Strains, Phase IV (KMG-IV): sequencing the most valuable type-strain genomes for metagenomic binning, comparative biology and taxonomic classification.</title>
        <authorList>
            <person name="Goeker M."/>
        </authorList>
    </citation>
    <scope>NUCLEOTIDE SEQUENCE [LARGE SCALE GENOMIC DNA]</scope>
    <source>
        <strain evidence="2 3">DSM 1709</strain>
    </source>
</reference>
<name>A0A4R2M057_RUBGE</name>
<feature type="signal peptide" evidence="1">
    <location>
        <begin position="1"/>
        <end position="32"/>
    </location>
</feature>
<comment type="caution">
    <text evidence="2">The sequence shown here is derived from an EMBL/GenBank/DDBJ whole genome shotgun (WGS) entry which is preliminary data.</text>
</comment>
<evidence type="ECO:0000256" key="1">
    <source>
        <dbReference type="SAM" id="SignalP"/>
    </source>
</evidence>
<protein>
    <recommendedName>
        <fullName evidence="4">FAD/FMN-containing dehydrogenase</fullName>
    </recommendedName>
</protein>
<dbReference type="OrthoDB" id="5786920at2"/>
<sequence length="171" mass="17990">MCNAPPSVVRPPRLRRWAAALALACALSLAGAAELAPGEPMPAWSLQDQNERAWSVQPQTRLLLFAADKAASDLVVAALGAEGGPALAAAQAQYLADVHAMPALVTRLFALPALRALPYPVGLVRDEAAASLPRRRGEVTLLELAEDGRVRAVAHAADVAALRRRLGLDAR</sequence>
<dbReference type="AlphaFoldDB" id="A0A4R2M057"/>
<dbReference type="RefSeq" id="WP_132649236.1">
    <property type="nucleotide sequence ID" value="NZ_CP181386.1"/>
</dbReference>
<dbReference type="GeneID" id="99685273"/>
<dbReference type="Proteomes" id="UP000295106">
    <property type="component" value="Unassembled WGS sequence"/>
</dbReference>
<evidence type="ECO:0008006" key="4">
    <source>
        <dbReference type="Google" id="ProtNLM"/>
    </source>
</evidence>
<evidence type="ECO:0000313" key="2">
    <source>
        <dbReference type="EMBL" id="TCO99269.1"/>
    </source>
</evidence>
<organism evidence="2 3">
    <name type="scientific">Rubrivivax gelatinosus</name>
    <name type="common">Rhodocyclus gelatinosus</name>
    <name type="synonym">Rhodopseudomonas gelatinosa</name>
    <dbReference type="NCBI Taxonomy" id="28068"/>
    <lineage>
        <taxon>Bacteria</taxon>
        <taxon>Pseudomonadati</taxon>
        <taxon>Pseudomonadota</taxon>
        <taxon>Betaproteobacteria</taxon>
        <taxon>Burkholderiales</taxon>
        <taxon>Sphaerotilaceae</taxon>
        <taxon>Rubrivivax</taxon>
    </lineage>
</organism>
<feature type="chain" id="PRO_5020778758" description="FAD/FMN-containing dehydrogenase" evidence="1">
    <location>
        <begin position="33"/>
        <end position="171"/>
    </location>
</feature>
<keyword evidence="1" id="KW-0732">Signal</keyword>
<evidence type="ECO:0000313" key="3">
    <source>
        <dbReference type="Proteomes" id="UP000295106"/>
    </source>
</evidence>
<accession>A0A4R2M057</accession>
<gene>
    <name evidence="2" type="ORF">EV684_11562</name>
</gene>
<proteinExistence type="predicted"/>